<sequence length="643" mass="71195">MQFTPLQSRLVASLGASIMLLLLYFLLLSPGFAQAQQLADAPGFFLDERYTSEDDLVAPLDDTNKLDIPYKAEFSAFDRSIVGRAPPGVTGLLNNVKENRNVRPGTTQQFVFEASRIWPDEVESRSTVKTRHTSNITLANGPSVIDDDTSTEDEGASEDLGLRRRQERIRTIYISATTCIQPQRSGNNTSMDPPQISLFVSTSLDNQLPGADKPMVNQTYRAFDEGAVMLKLNATGDVFFGISAPTSNEVMFDGEWNFDVAVSTDDFYHSYSNDQGGLLWVDSDSSAALLITPNMTDSSDAVQIQKIMDEGPQYVMFVENEDGWQTRGVRHSMCGLSNYAQMAAKAGGSFGDKATTVMTTRGPGGLPKQQFYFNGLNASSSYNGYLAWTGSESLKRQTPNRAGGGGQVFQSTQFETKSGDNCKIITDLTFCNETEYAVPANDQRFDIAELAQFYDDYARKMYGYFERQLAQVACEAPSHQLYSLARDCRHCEVAYKKWLCSITIPRCEDISGTNEFSFVRNLNQSFPNGTKISEEMVAQFPEFAHLKSRNDRIDEEVAPGPYREILPCEDLCYDLVRNCPSSLGFKCPRPRQHVFNSSYQIRGDGLTCNYPGSVHNPSGSSAPAVSWLTLSLLVFVAFGLTSA</sequence>
<dbReference type="GO" id="GO:0098703">
    <property type="term" value="P:calcium ion import across plasma membrane"/>
    <property type="evidence" value="ECO:0007669"/>
    <property type="project" value="InterPro"/>
</dbReference>
<organism evidence="3 4">
    <name type="scientific">Verticillium longisporum</name>
    <name type="common">Verticillium dahliae var. longisporum</name>
    <dbReference type="NCBI Taxonomy" id="100787"/>
    <lineage>
        <taxon>Eukaryota</taxon>
        <taxon>Fungi</taxon>
        <taxon>Dikarya</taxon>
        <taxon>Ascomycota</taxon>
        <taxon>Pezizomycotina</taxon>
        <taxon>Sordariomycetes</taxon>
        <taxon>Hypocreomycetidae</taxon>
        <taxon>Glomerellales</taxon>
        <taxon>Plectosphaerellaceae</taxon>
        <taxon>Verticillium</taxon>
    </lineage>
</organism>
<evidence type="ECO:0000313" key="4">
    <source>
        <dbReference type="Proteomes" id="UP000045706"/>
    </source>
</evidence>
<proteinExistence type="predicted"/>
<gene>
    <name evidence="3" type="ORF">BN1723_008767</name>
</gene>
<accession>A0A0G4KIN5</accession>
<dbReference type="GO" id="GO:0005262">
    <property type="term" value="F:calcium channel activity"/>
    <property type="evidence" value="ECO:0007669"/>
    <property type="project" value="InterPro"/>
</dbReference>
<keyword evidence="2" id="KW-0732">Signal</keyword>
<dbReference type="InterPro" id="IPR024338">
    <property type="entry name" value="MID1/Yam8"/>
</dbReference>
<dbReference type="Proteomes" id="UP000045706">
    <property type="component" value="Unassembled WGS sequence"/>
</dbReference>
<name>A0A0G4KIN5_VERLO</name>
<dbReference type="AlphaFoldDB" id="A0A0G4KIN5"/>
<dbReference type="PANTHER" id="PTHR39142">
    <property type="entry name" value="MID1P"/>
    <property type="match status" value="1"/>
</dbReference>
<dbReference type="Pfam" id="PF12929">
    <property type="entry name" value="Mid1"/>
    <property type="match status" value="1"/>
</dbReference>
<evidence type="ECO:0000313" key="3">
    <source>
        <dbReference type="EMBL" id="CRK01487.1"/>
    </source>
</evidence>
<protein>
    <recommendedName>
        <fullName evidence="5">FZ domain-containing protein</fullName>
    </recommendedName>
</protein>
<feature type="compositionally biased region" description="Acidic residues" evidence="1">
    <location>
        <begin position="145"/>
        <end position="157"/>
    </location>
</feature>
<dbReference type="PANTHER" id="PTHR39142:SF1">
    <property type="entry name" value="AEL197CP"/>
    <property type="match status" value="1"/>
</dbReference>
<evidence type="ECO:0008006" key="5">
    <source>
        <dbReference type="Google" id="ProtNLM"/>
    </source>
</evidence>
<evidence type="ECO:0000256" key="1">
    <source>
        <dbReference type="SAM" id="MobiDB-lite"/>
    </source>
</evidence>
<feature type="chain" id="PRO_5002565148" description="FZ domain-containing protein" evidence="2">
    <location>
        <begin position="36"/>
        <end position="643"/>
    </location>
</feature>
<feature type="signal peptide" evidence="2">
    <location>
        <begin position="1"/>
        <end position="35"/>
    </location>
</feature>
<reference evidence="4" key="1">
    <citation type="submission" date="2015-05" db="EMBL/GenBank/DDBJ databases">
        <authorList>
            <person name="Fogelqvist Johan"/>
        </authorList>
    </citation>
    <scope>NUCLEOTIDE SEQUENCE [LARGE SCALE GENOMIC DNA]</scope>
</reference>
<evidence type="ECO:0000256" key="2">
    <source>
        <dbReference type="SAM" id="SignalP"/>
    </source>
</evidence>
<dbReference type="EMBL" id="CVQI01000780">
    <property type="protein sequence ID" value="CRK01487.1"/>
    <property type="molecule type" value="Genomic_DNA"/>
</dbReference>
<feature type="region of interest" description="Disordered" evidence="1">
    <location>
        <begin position="139"/>
        <end position="159"/>
    </location>
</feature>